<evidence type="ECO:0000256" key="3">
    <source>
        <dbReference type="ARBA" id="ARBA00022801"/>
    </source>
</evidence>
<dbReference type="Pfam" id="PF16586">
    <property type="entry name" value="DUF5060"/>
    <property type="match status" value="1"/>
</dbReference>
<keyword evidence="8" id="KW-1185">Reference proteome</keyword>
<evidence type="ECO:0000259" key="5">
    <source>
        <dbReference type="Pfam" id="PF00150"/>
    </source>
</evidence>
<gene>
    <name evidence="7" type="ORF">CLV84_0052</name>
</gene>
<keyword evidence="4" id="KW-0326">Glycosidase</keyword>
<dbReference type="InterPro" id="IPR032260">
    <property type="entry name" value="DUF5060"/>
</dbReference>
<dbReference type="Gene3D" id="3.20.20.80">
    <property type="entry name" value="Glycosidases"/>
    <property type="match status" value="1"/>
</dbReference>
<dbReference type="EC" id="3.2.1.78" evidence="2"/>
<sequence length="792" mass="87859">MPALSQSAPRIDSVSAPVEAVEKYGKFEAIVFATAEYDNPFDYDQVALSGSFSGPTGRRVEVDGYYFRPFDLDAESGTLSPTNADGSFALRFSPDEVGEWSYILTIADANGSSEAVTGSFICRQRGSVHNRGFVRRNETNYLNFDDGGQYLPIGENMAWQNGNVVRDYRKWIDGLTGSGGNFLRLWNAYWGLGLEWKNGYDGYRGLRRYKQTNARYQDWLYDYAAERGLYVMLCLQYHGQVSTQVNPAWADNPYNAANGGPLQRTREFFTDSTAMAHTKNRLRYVVARWGYSRNIMAWELFNEVGWTDDYEEIKDDVATWHREMARYIKEIDPYGHLVTTSFADEAHGDEVWNDPNIDLTQTHFYVNSGNIERALVGGVRRYLDTFAKPTLVGEFGLGSDRDLVRTDPDGVYVHNSLWAGLFGGGAGTAMSWWWDNYIDPQNLYHHFRGIATVASAIPLLEGDMAPTEAYVRGAPGDVFLTPTLGWGSIGEDTIRIVPERQITPRLSYFLYGSSYNTQYRSPPTFVADFPATSTFTVSTGDEAGISPTLSIYLDGKNVLTAAALVNQAYTIQVPAGTHRITVDNSGTDWISIKSYTLGGVGSRVDAYILSTIDGLTAAGWVFNHRYNHEFIAENNGPPEPVTGSQVVVPEMTPGGYLVNWYDCHTGAVVDSAPATADGRGLIFDVPDFAWDLAFRISADPSTGIARLPPDGPFALSLYPNPALPSGIVRLQLPKTTQVEVSLYDQLGRLHAYYRNVIGNYGIQLPDDLSAGMYWVRVNQGGLRVSAPLQVGR</sequence>
<evidence type="ECO:0000256" key="2">
    <source>
        <dbReference type="ARBA" id="ARBA00012706"/>
    </source>
</evidence>
<dbReference type="NCBIfam" id="TIGR04183">
    <property type="entry name" value="Por_Secre_tail"/>
    <property type="match status" value="1"/>
</dbReference>
<dbReference type="InterPro" id="IPR045053">
    <property type="entry name" value="MAN-like"/>
</dbReference>
<name>A0A2S6I6K5_9BACT</name>
<dbReference type="PANTHER" id="PTHR31451">
    <property type="match status" value="1"/>
</dbReference>
<dbReference type="GO" id="GO:0000272">
    <property type="term" value="P:polysaccharide catabolic process"/>
    <property type="evidence" value="ECO:0007669"/>
    <property type="project" value="InterPro"/>
</dbReference>
<dbReference type="Proteomes" id="UP000237662">
    <property type="component" value="Unassembled WGS sequence"/>
</dbReference>
<evidence type="ECO:0000256" key="1">
    <source>
        <dbReference type="ARBA" id="ARBA00001678"/>
    </source>
</evidence>
<dbReference type="AlphaFoldDB" id="A0A2S6I6K5"/>
<comment type="caution">
    <text evidence="7">The sequence shown here is derived from an EMBL/GenBank/DDBJ whole genome shotgun (WGS) entry which is preliminary data.</text>
</comment>
<accession>A0A2S6I6K5</accession>
<dbReference type="InterPro" id="IPR001547">
    <property type="entry name" value="Glyco_hydro_5"/>
</dbReference>
<dbReference type="InterPro" id="IPR017853">
    <property type="entry name" value="GH"/>
</dbReference>
<dbReference type="GO" id="GO:0004553">
    <property type="term" value="F:hydrolase activity, hydrolyzing O-glycosyl compounds"/>
    <property type="evidence" value="ECO:0007669"/>
    <property type="project" value="InterPro"/>
</dbReference>
<dbReference type="InterPro" id="IPR013783">
    <property type="entry name" value="Ig-like_fold"/>
</dbReference>
<dbReference type="SUPFAM" id="SSF51445">
    <property type="entry name" value="(Trans)glycosidases"/>
    <property type="match status" value="1"/>
</dbReference>
<evidence type="ECO:0000259" key="6">
    <source>
        <dbReference type="Pfam" id="PF16586"/>
    </source>
</evidence>
<proteinExistence type="predicted"/>
<feature type="domain" description="DUF5060" evidence="6">
    <location>
        <begin position="21"/>
        <end position="104"/>
    </location>
</feature>
<protein>
    <recommendedName>
        <fullName evidence="2">mannan endo-1,4-beta-mannosidase</fullName>
        <ecNumber evidence="2">3.2.1.78</ecNumber>
    </recommendedName>
</protein>
<feature type="domain" description="Glycoside hydrolase family 5" evidence="5">
    <location>
        <begin position="169"/>
        <end position="402"/>
    </location>
</feature>
<dbReference type="Pfam" id="PF00150">
    <property type="entry name" value="Cellulase"/>
    <property type="match status" value="1"/>
</dbReference>
<evidence type="ECO:0000256" key="4">
    <source>
        <dbReference type="ARBA" id="ARBA00023295"/>
    </source>
</evidence>
<reference evidence="7 8" key="1">
    <citation type="submission" date="2018-02" db="EMBL/GenBank/DDBJ databases">
        <title>Genomic Encyclopedia of Archaeal and Bacterial Type Strains, Phase II (KMG-II): from individual species to whole genera.</title>
        <authorList>
            <person name="Goeker M."/>
        </authorList>
    </citation>
    <scope>NUCLEOTIDE SEQUENCE [LARGE SCALE GENOMIC DNA]</scope>
    <source>
        <strain evidence="7 8">DSM 29526</strain>
    </source>
</reference>
<evidence type="ECO:0000313" key="8">
    <source>
        <dbReference type="Proteomes" id="UP000237662"/>
    </source>
</evidence>
<dbReference type="InterPro" id="IPR026444">
    <property type="entry name" value="Secre_tail"/>
</dbReference>
<organism evidence="7 8">
    <name type="scientific">Neolewinella xylanilytica</name>
    <dbReference type="NCBI Taxonomy" id="1514080"/>
    <lineage>
        <taxon>Bacteria</taxon>
        <taxon>Pseudomonadati</taxon>
        <taxon>Bacteroidota</taxon>
        <taxon>Saprospiria</taxon>
        <taxon>Saprospirales</taxon>
        <taxon>Lewinellaceae</taxon>
        <taxon>Neolewinella</taxon>
    </lineage>
</organism>
<dbReference type="EMBL" id="PTJC01000005">
    <property type="protein sequence ID" value="PPK87118.1"/>
    <property type="molecule type" value="Genomic_DNA"/>
</dbReference>
<dbReference type="PANTHER" id="PTHR31451:SF66">
    <property type="entry name" value="GLYCOSIDE HYDROLASE FAMILY 5 DOMAIN-CONTAINING PROTEIN"/>
    <property type="match status" value="1"/>
</dbReference>
<comment type="catalytic activity">
    <reaction evidence="1">
        <text>Random hydrolysis of (1-&gt;4)-beta-D-mannosidic linkages in mannans, galactomannans and glucomannans.</text>
        <dbReference type="EC" id="3.2.1.78"/>
    </reaction>
</comment>
<evidence type="ECO:0000313" key="7">
    <source>
        <dbReference type="EMBL" id="PPK87118.1"/>
    </source>
</evidence>
<keyword evidence="3" id="KW-0378">Hydrolase</keyword>
<dbReference type="Gene3D" id="2.60.40.10">
    <property type="entry name" value="Immunoglobulins"/>
    <property type="match status" value="1"/>
</dbReference>